<comment type="caution">
    <text evidence="1">The sequence shown here is derived from an EMBL/GenBank/DDBJ whole genome shotgun (WGS) entry which is preliminary data.</text>
</comment>
<dbReference type="EMBL" id="AMCI01000311">
    <property type="protein sequence ID" value="EJX09823.1"/>
    <property type="molecule type" value="Genomic_DNA"/>
</dbReference>
<proteinExistence type="predicted"/>
<accession>J9H1Z0</accession>
<dbReference type="AlphaFoldDB" id="J9H1Z0"/>
<organism evidence="1">
    <name type="scientific">gut metagenome</name>
    <dbReference type="NCBI Taxonomy" id="749906"/>
    <lineage>
        <taxon>unclassified sequences</taxon>
        <taxon>metagenomes</taxon>
        <taxon>organismal metagenomes</taxon>
    </lineage>
</organism>
<protein>
    <submittedName>
        <fullName evidence="1">Uncharacterized protein</fullName>
    </submittedName>
</protein>
<reference evidence="1" key="1">
    <citation type="journal article" date="2012" name="PLoS ONE">
        <title>Gene sets for utilization of primary and secondary nutrition supplies in the distal gut of endangered iberian lynx.</title>
        <authorList>
            <person name="Alcaide M."/>
            <person name="Messina E."/>
            <person name="Richter M."/>
            <person name="Bargiela R."/>
            <person name="Peplies J."/>
            <person name="Huws S.A."/>
            <person name="Newbold C.J."/>
            <person name="Golyshin P.N."/>
            <person name="Simon M.A."/>
            <person name="Lopez G."/>
            <person name="Yakimov M.M."/>
            <person name="Ferrer M."/>
        </authorList>
    </citation>
    <scope>NUCLEOTIDE SEQUENCE</scope>
</reference>
<sequence>MALTTQEEAQVKLIIEAFQNGKTLDQLPMAQGTNPFNMLSEVLDENGESRKATIAALLPYVEEQCSYGIEFDTAVSSPDCTRIGNMALHKSLPVHNTMKGVLLDDDGNEVEFLHPLNWEGQTLDGSRGQVMVRMPNGYYRKFETEGTIRRVKFSQYPIPGYHFVPTKYISAHQATIQRSTGKLASVVNMDADYRGGGNNANYDNTYRTDCGKPVTAMSRTAFKAAARKRNNSKTAEWNCMTYDIQKDLYWLFVVEYATLDTQKPYDAQLTSEGYHKGGLGDGVTTWNWGDWSTFNGNYPFIPCGYTDSIGNATGVMNYELKGDKDALVKHSVYHVTEVWKTHSGTFGNG</sequence>
<evidence type="ECO:0000313" key="1">
    <source>
        <dbReference type="EMBL" id="EJX09823.1"/>
    </source>
</evidence>
<name>J9H1Z0_9ZZZZ</name>
<gene>
    <name evidence="1" type="ORF">EVA_02065</name>
</gene>